<proteinExistence type="predicted"/>
<dbReference type="AlphaFoldDB" id="A0A9N7TT41"/>
<protein>
    <submittedName>
        <fullName evidence="2">Uncharacterized protein</fullName>
    </submittedName>
</protein>
<feature type="region of interest" description="Disordered" evidence="1">
    <location>
        <begin position="49"/>
        <end position="68"/>
    </location>
</feature>
<evidence type="ECO:0000313" key="2">
    <source>
        <dbReference type="EMBL" id="CAB1418001.1"/>
    </source>
</evidence>
<evidence type="ECO:0000313" key="3">
    <source>
        <dbReference type="Proteomes" id="UP001153269"/>
    </source>
</evidence>
<organism evidence="2 3">
    <name type="scientific">Pleuronectes platessa</name>
    <name type="common">European plaice</name>
    <dbReference type="NCBI Taxonomy" id="8262"/>
    <lineage>
        <taxon>Eukaryota</taxon>
        <taxon>Metazoa</taxon>
        <taxon>Chordata</taxon>
        <taxon>Craniata</taxon>
        <taxon>Vertebrata</taxon>
        <taxon>Euteleostomi</taxon>
        <taxon>Actinopterygii</taxon>
        <taxon>Neopterygii</taxon>
        <taxon>Teleostei</taxon>
        <taxon>Neoteleostei</taxon>
        <taxon>Acanthomorphata</taxon>
        <taxon>Carangaria</taxon>
        <taxon>Pleuronectiformes</taxon>
        <taxon>Pleuronectoidei</taxon>
        <taxon>Pleuronectidae</taxon>
        <taxon>Pleuronectes</taxon>
    </lineage>
</organism>
<gene>
    <name evidence="2" type="ORF">PLEPLA_LOCUS5823</name>
</gene>
<dbReference type="EMBL" id="CADEAL010000299">
    <property type="protein sequence ID" value="CAB1418001.1"/>
    <property type="molecule type" value="Genomic_DNA"/>
</dbReference>
<comment type="caution">
    <text evidence="2">The sequence shown here is derived from an EMBL/GenBank/DDBJ whole genome shotgun (WGS) entry which is preliminary data.</text>
</comment>
<sequence>MKYVHVYNTNADQWENDTEFKERVSGMAACVVLMPPNVIALGRSWEQRTKASWEDVDNDNSEESKSEE</sequence>
<accession>A0A9N7TT41</accession>
<reference evidence="2" key="1">
    <citation type="submission" date="2020-03" db="EMBL/GenBank/DDBJ databases">
        <authorList>
            <person name="Weist P."/>
        </authorList>
    </citation>
    <scope>NUCLEOTIDE SEQUENCE</scope>
</reference>
<dbReference type="Proteomes" id="UP001153269">
    <property type="component" value="Unassembled WGS sequence"/>
</dbReference>
<keyword evidence="3" id="KW-1185">Reference proteome</keyword>
<name>A0A9N7TT41_PLEPL</name>
<evidence type="ECO:0000256" key="1">
    <source>
        <dbReference type="SAM" id="MobiDB-lite"/>
    </source>
</evidence>